<evidence type="ECO:0000256" key="1">
    <source>
        <dbReference type="SAM" id="SignalP"/>
    </source>
</evidence>
<reference evidence="3 4" key="1">
    <citation type="submission" date="2024-10" db="EMBL/GenBank/DDBJ databases">
        <title>The Natural Products Discovery Center: Release of the First 8490 Sequenced Strains for Exploring Actinobacteria Biosynthetic Diversity.</title>
        <authorList>
            <person name="Kalkreuter E."/>
            <person name="Kautsar S.A."/>
            <person name="Yang D."/>
            <person name="Bader C.D."/>
            <person name="Teijaro C.N."/>
            <person name="Fluegel L."/>
            <person name="Davis C.M."/>
            <person name="Simpson J.R."/>
            <person name="Lauterbach L."/>
            <person name="Steele A.D."/>
            <person name="Gui C."/>
            <person name="Meng S."/>
            <person name="Li G."/>
            <person name="Viehrig K."/>
            <person name="Ye F."/>
            <person name="Su P."/>
            <person name="Kiefer A.F."/>
            <person name="Nichols A."/>
            <person name="Cepeda A.J."/>
            <person name="Yan W."/>
            <person name="Fan B."/>
            <person name="Jiang Y."/>
            <person name="Adhikari A."/>
            <person name="Zheng C.-J."/>
            <person name="Schuster L."/>
            <person name="Cowan T.M."/>
            <person name="Smanski M.J."/>
            <person name="Chevrette M.G."/>
            <person name="De Carvalho L.P.S."/>
            <person name="Shen B."/>
        </authorList>
    </citation>
    <scope>NUCLEOTIDE SEQUENCE [LARGE SCALE GENOMIC DNA]</scope>
    <source>
        <strain evidence="3 4">NPDC002173</strain>
    </source>
</reference>
<organism evidence="3 4">
    <name type="scientific">Microtetraspora malaysiensis</name>
    <dbReference type="NCBI Taxonomy" id="161358"/>
    <lineage>
        <taxon>Bacteria</taxon>
        <taxon>Bacillati</taxon>
        <taxon>Actinomycetota</taxon>
        <taxon>Actinomycetes</taxon>
        <taxon>Streptosporangiales</taxon>
        <taxon>Streptosporangiaceae</taxon>
        <taxon>Microtetraspora</taxon>
    </lineage>
</organism>
<dbReference type="PROSITE" id="PS51257">
    <property type="entry name" value="PROKAR_LIPOPROTEIN"/>
    <property type="match status" value="1"/>
</dbReference>
<gene>
    <name evidence="3" type="ORF">ACFYXI_02315</name>
</gene>
<dbReference type="InterPro" id="IPR025326">
    <property type="entry name" value="DUF4232"/>
</dbReference>
<name>A0ABW6SHS3_9ACTN</name>
<keyword evidence="4" id="KW-1185">Reference proteome</keyword>
<feature type="signal peptide" evidence="1">
    <location>
        <begin position="1"/>
        <end position="23"/>
    </location>
</feature>
<dbReference type="Pfam" id="PF14016">
    <property type="entry name" value="DUF4232"/>
    <property type="match status" value="1"/>
</dbReference>
<protein>
    <submittedName>
        <fullName evidence="3">DUF4232 domain-containing protein</fullName>
    </submittedName>
</protein>
<sequence>MSARHALLVPAALALGAALTLTACQSGDDGGEAQPAKLSQSAAATTAGGGGKAGGSEAYAYSHPCEAKKLAVKMTARAEAPNQRVIEVRNQGTTACGLSYYPLVSLGNSHAADHSKDLTPLVPGELGGPPAYPVAPGQKAYAVVDLNPGGGSAADVNELNILPDDRMPNSDTQNFPLGPGAKVGKPKLGLYRGNVADAAASTATVGRS</sequence>
<dbReference type="EMBL" id="JBIASD010000001">
    <property type="protein sequence ID" value="MFF3664401.1"/>
    <property type="molecule type" value="Genomic_DNA"/>
</dbReference>
<dbReference type="Proteomes" id="UP001602013">
    <property type="component" value="Unassembled WGS sequence"/>
</dbReference>
<evidence type="ECO:0000313" key="3">
    <source>
        <dbReference type="EMBL" id="MFF3664401.1"/>
    </source>
</evidence>
<evidence type="ECO:0000259" key="2">
    <source>
        <dbReference type="Pfam" id="PF14016"/>
    </source>
</evidence>
<proteinExistence type="predicted"/>
<dbReference type="RefSeq" id="WP_387408504.1">
    <property type="nucleotide sequence ID" value="NZ_JBIASD010000001.1"/>
</dbReference>
<comment type="caution">
    <text evidence="3">The sequence shown here is derived from an EMBL/GenBank/DDBJ whole genome shotgun (WGS) entry which is preliminary data.</text>
</comment>
<keyword evidence="1" id="KW-0732">Signal</keyword>
<feature type="domain" description="DUF4232" evidence="2">
    <location>
        <begin position="65"/>
        <end position="164"/>
    </location>
</feature>
<accession>A0ABW6SHS3</accession>
<evidence type="ECO:0000313" key="4">
    <source>
        <dbReference type="Proteomes" id="UP001602013"/>
    </source>
</evidence>
<feature type="chain" id="PRO_5045733996" evidence="1">
    <location>
        <begin position="24"/>
        <end position="208"/>
    </location>
</feature>